<evidence type="ECO:0000313" key="3">
    <source>
        <dbReference type="Proteomes" id="UP000314294"/>
    </source>
</evidence>
<name>A0A4Z2FGS3_9TELE</name>
<proteinExistence type="predicted"/>
<feature type="region of interest" description="Disordered" evidence="1">
    <location>
        <begin position="1"/>
        <end position="95"/>
    </location>
</feature>
<reference evidence="2 3" key="1">
    <citation type="submission" date="2019-03" db="EMBL/GenBank/DDBJ databases">
        <title>First draft genome of Liparis tanakae, snailfish: a comprehensive survey of snailfish specific genes.</title>
        <authorList>
            <person name="Kim W."/>
            <person name="Song I."/>
            <person name="Jeong J.-H."/>
            <person name="Kim D."/>
            <person name="Kim S."/>
            <person name="Ryu S."/>
            <person name="Song J.Y."/>
            <person name="Lee S.K."/>
        </authorList>
    </citation>
    <scope>NUCLEOTIDE SEQUENCE [LARGE SCALE GENOMIC DNA]</scope>
    <source>
        <tissue evidence="2">Muscle</tissue>
    </source>
</reference>
<keyword evidence="3" id="KW-1185">Reference proteome</keyword>
<protein>
    <submittedName>
        <fullName evidence="2">Uncharacterized protein</fullName>
    </submittedName>
</protein>
<accession>A0A4Z2FGS3</accession>
<gene>
    <name evidence="2" type="ORF">EYF80_049860</name>
</gene>
<evidence type="ECO:0000256" key="1">
    <source>
        <dbReference type="SAM" id="MobiDB-lite"/>
    </source>
</evidence>
<sequence length="132" mass="14639">MEAGKKRWKAKTERINPRAGGSKFRDSRHTDTCSRSKVKGQRSDSEHAPEAAISTAALGRSEPRRRAFWFQNGGGGSPPRQEHNKAPGGAEPERRSVTAACLWDERASTFLSCGVRGRPLHCLPARMLSERR</sequence>
<dbReference type="EMBL" id="SRLO01001230">
    <property type="protein sequence ID" value="TNN39963.1"/>
    <property type="molecule type" value="Genomic_DNA"/>
</dbReference>
<evidence type="ECO:0000313" key="2">
    <source>
        <dbReference type="EMBL" id="TNN39963.1"/>
    </source>
</evidence>
<feature type="compositionally biased region" description="Basic and acidic residues" evidence="1">
    <location>
        <begin position="23"/>
        <end position="34"/>
    </location>
</feature>
<dbReference type="AlphaFoldDB" id="A0A4Z2FGS3"/>
<dbReference type="Proteomes" id="UP000314294">
    <property type="component" value="Unassembled WGS sequence"/>
</dbReference>
<organism evidence="2 3">
    <name type="scientific">Liparis tanakae</name>
    <name type="common">Tanaka's snailfish</name>
    <dbReference type="NCBI Taxonomy" id="230148"/>
    <lineage>
        <taxon>Eukaryota</taxon>
        <taxon>Metazoa</taxon>
        <taxon>Chordata</taxon>
        <taxon>Craniata</taxon>
        <taxon>Vertebrata</taxon>
        <taxon>Euteleostomi</taxon>
        <taxon>Actinopterygii</taxon>
        <taxon>Neopterygii</taxon>
        <taxon>Teleostei</taxon>
        <taxon>Neoteleostei</taxon>
        <taxon>Acanthomorphata</taxon>
        <taxon>Eupercaria</taxon>
        <taxon>Perciformes</taxon>
        <taxon>Cottioidei</taxon>
        <taxon>Cottales</taxon>
        <taxon>Liparidae</taxon>
        <taxon>Liparis</taxon>
    </lineage>
</organism>
<feature type="compositionally biased region" description="Basic and acidic residues" evidence="1">
    <location>
        <begin position="80"/>
        <end position="95"/>
    </location>
</feature>
<comment type="caution">
    <text evidence="2">The sequence shown here is derived from an EMBL/GenBank/DDBJ whole genome shotgun (WGS) entry which is preliminary data.</text>
</comment>